<organism evidence="2 3">
    <name type="scientific">Streptomyces chengmaiensis</name>
    <dbReference type="NCBI Taxonomy" id="3040919"/>
    <lineage>
        <taxon>Bacteria</taxon>
        <taxon>Bacillati</taxon>
        <taxon>Actinomycetota</taxon>
        <taxon>Actinomycetes</taxon>
        <taxon>Kitasatosporales</taxon>
        <taxon>Streptomycetaceae</taxon>
        <taxon>Streptomyces</taxon>
    </lineage>
</organism>
<keyword evidence="3" id="KW-1185">Reference proteome</keyword>
<sequence>MAEHHAEIPSSDSTQEPRPAREITVAQAFIQHSTAFTAWFDAQEGSLPAVTPLKMTFDESGQPLFEVIRAAEAETEAECTPQAQEFRYEVYRRPFSTAVALGSRRRAHLDCAASVPATRTNSDITPEALQKANEHSLEEKG</sequence>
<accession>A0ABT6HSF0</accession>
<feature type="compositionally biased region" description="Basic and acidic residues" evidence="1">
    <location>
        <begin position="132"/>
        <end position="141"/>
    </location>
</feature>
<reference evidence="2 3" key="1">
    <citation type="submission" date="2023-04" db="EMBL/GenBank/DDBJ databases">
        <title>Streptomyces chengmaiensis sp. nov. isolated from the stem of mangrove plant in Hainan.</title>
        <authorList>
            <person name="Huang X."/>
            <person name="Zhou S."/>
            <person name="Chu X."/>
            <person name="Xie Y."/>
            <person name="Lin Y."/>
        </authorList>
    </citation>
    <scope>NUCLEOTIDE SEQUENCE [LARGE SCALE GENOMIC DNA]</scope>
    <source>
        <strain evidence="2 3">HNM0663</strain>
    </source>
</reference>
<dbReference type="RefSeq" id="WP_279930537.1">
    <property type="nucleotide sequence ID" value="NZ_JARWBG010000029.1"/>
</dbReference>
<feature type="region of interest" description="Disordered" evidence="1">
    <location>
        <begin position="118"/>
        <end position="141"/>
    </location>
</feature>
<comment type="caution">
    <text evidence="2">The sequence shown here is derived from an EMBL/GenBank/DDBJ whole genome shotgun (WGS) entry which is preliminary data.</text>
</comment>
<gene>
    <name evidence="2" type="ORF">QCN29_23200</name>
</gene>
<evidence type="ECO:0000313" key="3">
    <source>
        <dbReference type="Proteomes" id="UP001223144"/>
    </source>
</evidence>
<evidence type="ECO:0000313" key="2">
    <source>
        <dbReference type="EMBL" id="MDH2391633.1"/>
    </source>
</evidence>
<protein>
    <submittedName>
        <fullName evidence="2">Uncharacterized protein</fullName>
    </submittedName>
</protein>
<proteinExistence type="predicted"/>
<dbReference type="Proteomes" id="UP001223144">
    <property type="component" value="Unassembled WGS sequence"/>
</dbReference>
<dbReference type="EMBL" id="JARWBG010000029">
    <property type="protein sequence ID" value="MDH2391633.1"/>
    <property type="molecule type" value="Genomic_DNA"/>
</dbReference>
<name>A0ABT6HSF0_9ACTN</name>
<evidence type="ECO:0000256" key="1">
    <source>
        <dbReference type="SAM" id="MobiDB-lite"/>
    </source>
</evidence>